<sequence>MRKITGNKNFGLIVGLIVLMILAAVITPDLYSVGSLMNMLRNNCVFVFLAVGEMIVIISGGIDISIACIMALSGCVCSLLQFNHPQVPVFLWLIVAVLIGMVCGMFNGFVVGTLKVTPMIATLGTNYIFRGLAFIISSGAWWYPHQYQMTFQNFSIGKTAGIYNIIWFAGLILILAAVFLNYTTPGRRIYAVGTNKESAKVSGIRESRVMLMSYTICGAICGLSGMLYVANFAVGNFAIGDGFEMTAIAICILGGVSIIGGQGKVGGVFIAILMMSIITSFISMLPGLSVWQDAIKGAIIIIAVGINIWTARSTRRQDLKERGALL</sequence>
<dbReference type="PANTHER" id="PTHR32196">
    <property type="entry name" value="ABC TRANSPORTER PERMEASE PROTEIN YPHD-RELATED-RELATED"/>
    <property type="match status" value="1"/>
</dbReference>
<dbReference type="Proteomes" id="UP000712157">
    <property type="component" value="Unassembled WGS sequence"/>
</dbReference>
<evidence type="ECO:0000313" key="7">
    <source>
        <dbReference type="EMBL" id="MBU9735641.1"/>
    </source>
</evidence>
<gene>
    <name evidence="7" type="ORF">KTH89_03765</name>
</gene>
<feature type="transmembrane region" description="Helical" evidence="6">
    <location>
        <begin position="39"/>
        <end position="57"/>
    </location>
</feature>
<feature type="transmembrane region" description="Helical" evidence="6">
    <location>
        <begin position="242"/>
        <end position="261"/>
    </location>
</feature>
<dbReference type="PANTHER" id="PTHR32196:SF72">
    <property type="entry name" value="RIBOSE IMPORT PERMEASE PROTEIN RBSC"/>
    <property type="match status" value="1"/>
</dbReference>
<reference evidence="7" key="1">
    <citation type="submission" date="2021-06" db="EMBL/GenBank/DDBJ databases">
        <title>Description of novel taxa of the family Lachnospiraceae.</title>
        <authorList>
            <person name="Chaplin A.V."/>
            <person name="Sokolova S.R."/>
            <person name="Pikina A.P."/>
            <person name="Korzhanova M."/>
            <person name="Belova V."/>
            <person name="Korostin D."/>
            <person name="Efimov B.A."/>
        </authorList>
    </citation>
    <scope>NUCLEOTIDE SEQUENCE</scope>
    <source>
        <strain evidence="7">ASD5720</strain>
    </source>
</reference>
<dbReference type="InterPro" id="IPR001851">
    <property type="entry name" value="ABC_transp_permease"/>
</dbReference>
<evidence type="ECO:0000313" key="8">
    <source>
        <dbReference type="Proteomes" id="UP000712157"/>
    </source>
</evidence>
<feature type="transmembrane region" description="Helical" evidence="6">
    <location>
        <begin position="123"/>
        <end position="142"/>
    </location>
</feature>
<evidence type="ECO:0000256" key="3">
    <source>
        <dbReference type="ARBA" id="ARBA00022692"/>
    </source>
</evidence>
<feature type="transmembrane region" description="Helical" evidence="6">
    <location>
        <begin position="294"/>
        <end position="312"/>
    </location>
</feature>
<keyword evidence="4 6" id="KW-1133">Transmembrane helix</keyword>
<dbReference type="CDD" id="cd06579">
    <property type="entry name" value="TM_PBP1_transp_AraH_like"/>
    <property type="match status" value="1"/>
</dbReference>
<evidence type="ECO:0000256" key="5">
    <source>
        <dbReference type="ARBA" id="ARBA00023136"/>
    </source>
</evidence>
<keyword evidence="5 6" id="KW-0472">Membrane</keyword>
<accession>A0A949JX08</accession>
<dbReference type="Pfam" id="PF02653">
    <property type="entry name" value="BPD_transp_2"/>
    <property type="match status" value="1"/>
</dbReference>
<keyword evidence="3 6" id="KW-0812">Transmembrane</keyword>
<feature type="transmembrane region" description="Helical" evidence="6">
    <location>
        <begin position="12"/>
        <end position="33"/>
    </location>
</feature>
<dbReference type="AlphaFoldDB" id="A0A949JX08"/>
<dbReference type="EMBL" id="JAHQCW010000004">
    <property type="protein sequence ID" value="MBU9735641.1"/>
    <property type="molecule type" value="Genomic_DNA"/>
</dbReference>
<proteinExistence type="predicted"/>
<dbReference type="GO" id="GO:0022857">
    <property type="term" value="F:transmembrane transporter activity"/>
    <property type="evidence" value="ECO:0007669"/>
    <property type="project" value="InterPro"/>
</dbReference>
<keyword evidence="8" id="KW-1185">Reference proteome</keyword>
<protein>
    <submittedName>
        <fullName evidence="7">ABC transporter permease</fullName>
    </submittedName>
</protein>
<comment type="caution">
    <text evidence="7">The sequence shown here is derived from an EMBL/GenBank/DDBJ whole genome shotgun (WGS) entry which is preliminary data.</text>
</comment>
<organism evidence="7 8">
    <name type="scientific">Diplocloster agilis</name>
    <dbReference type="NCBI Taxonomy" id="2850323"/>
    <lineage>
        <taxon>Bacteria</taxon>
        <taxon>Bacillati</taxon>
        <taxon>Bacillota</taxon>
        <taxon>Clostridia</taxon>
        <taxon>Lachnospirales</taxon>
        <taxon>Lachnospiraceae</taxon>
        <taxon>Diplocloster</taxon>
    </lineage>
</organism>
<evidence type="ECO:0000256" key="1">
    <source>
        <dbReference type="ARBA" id="ARBA00004651"/>
    </source>
</evidence>
<feature type="transmembrane region" description="Helical" evidence="6">
    <location>
        <begin position="209"/>
        <end position="230"/>
    </location>
</feature>
<dbReference type="GO" id="GO:0005886">
    <property type="term" value="C:plasma membrane"/>
    <property type="evidence" value="ECO:0007669"/>
    <property type="project" value="UniProtKB-SubCell"/>
</dbReference>
<feature type="transmembrane region" description="Helical" evidence="6">
    <location>
        <begin position="89"/>
        <end position="111"/>
    </location>
</feature>
<evidence type="ECO:0000256" key="4">
    <source>
        <dbReference type="ARBA" id="ARBA00022989"/>
    </source>
</evidence>
<dbReference type="RefSeq" id="WP_158342275.1">
    <property type="nucleotide sequence ID" value="NZ_JAHQCW010000004.1"/>
</dbReference>
<comment type="subcellular location">
    <subcellularLocation>
        <location evidence="1">Cell membrane</location>
        <topology evidence="1">Multi-pass membrane protein</topology>
    </subcellularLocation>
</comment>
<feature type="transmembrane region" description="Helical" evidence="6">
    <location>
        <begin position="268"/>
        <end position="288"/>
    </location>
</feature>
<evidence type="ECO:0000256" key="6">
    <source>
        <dbReference type="SAM" id="Phobius"/>
    </source>
</evidence>
<feature type="transmembrane region" description="Helical" evidence="6">
    <location>
        <begin position="162"/>
        <end position="182"/>
    </location>
</feature>
<name>A0A949JX08_9FIRM</name>
<keyword evidence="2" id="KW-1003">Cell membrane</keyword>
<evidence type="ECO:0000256" key="2">
    <source>
        <dbReference type="ARBA" id="ARBA00022475"/>
    </source>
</evidence>